<sequence length="339" mass="37931">MAHTSPKPFSGAVHTVDFGPFRDGSDRQAVANEILDSFKSIGFVYLVNHGIPQDKIDSMFQWSKKLFDQPMEVKQLAPHPQSGAHHRGYSAPGREKIQKRTHAGDDSAPSGDEVQRDIKESFESGREGYADQPNIWYPEGVLPGFKDACLDFYEVCDEMQREIWKALALGFNLPQEYFLPFHSESQNQLRLLHYPSVPAAVLEDKDASRIPAHSDYGSITLLLQDDIGGLEVEDSNHPGTYIPVPPVAGSLLVNAGDFLMRWSNDTIKSTVHRVRAPQYTETPSGKMIPPRYSIPYFCGPDSHKVLDCIPGTWSESRPKRYPPISPGEYIIGRISANYN</sequence>
<dbReference type="STRING" id="945553.A0A0D2MRV9"/>
<dbReference type="PANTHER" id="PTHR47990">
    <property type="entry name" value="2-OXOGLUTARATE (2OG) AND FE(II)-DEPENDENT OXYGENASE SUPERFAMILY PROTEIN-RELATED"/>
    <property type="match status" value="1"/>
</dbReference>
<dbReference type="OrthoDB" id="288590at2759"/>
<keyword evidence="1" id="KW-0408">Iron</keyword>
<proteinExistence type="inferred from homology"/>
<feature type="domain" description="Fe2OG dioxygenase" evidence="2">
    <location>
        <begin position="185"/>
        <end position="300"/>
    </location>
</feature>
<dbReference type="InterPro" id="IPR044861">
    <property type="entry name" value="IPNS-like_FE2OG_OXY"/>
</dbReference>
<evidence type="ECO:0000313" key="4">
    <source>
        <dbReference type="Proteomes" id="UP000054270"/>
    </source>
</evidence>
<protein>
    <recommendedName>
        <fullName evidence="2">Fe2OG dioxygenase domain-containing protein</fullName>
    </recommendedName>
</protein>
<dbReference type="Pfam" id="PF03171">
    <property type="entry name" value="2OG-FeII_Oxy"/>
    <property type="match status" value="1"/>
</dbReference>
<comment type="similarity">
    <text evidence="1">Belongs to the iron/ascorbate-dependent oxidoreductase family.</text>
</comment>
<gene>
    <name evidence="3" type="ORF">HYPSUDRAFT_84522</name>
</gene>
<dbReference type="AlphaFoldDB" id="A0A0D2MRV9"/>
<keyword evidence="1" id="KW-0479">Metal-binding</keyword>
<dbReference type="InterPro" id="IPR050231">
    <property type="entry name" value="Iron_ascorbate_oxido_reductase"/>
</dbReference>
<accession>A0A0D2MRV9</accession>
<dbReference type="Gene3D" id="2.60.120.330">
    <property type="entry name" value="B-lactam Antibiotic, Isopenicillin N Synthase, Chain"/>
    <property type="match status" value="1"/>
</dbReference>
<dbReference type="InterPro" id="IPR005123">
    <property type="entry name" value="Oxoglu/Fe-dep_dioxygenase_dom"/>
</dbReference>
<name>A0A0D2MRV9_HYPSF</name>
<dbReference type="SUPFAM" id="SSF51197">
    <property type="entry name" value="Clavaminate synthase-like"/>
    <property type="match status" value="1"/>
</dbReference>
<dbReference type="InterPro" id="IPR027443">
    <property type="entry name" value="IPNS-like_sf"/>
</dbReference>
<dbReference type="GO" id="GO:0016491">
    <property type="term" value="F:oxidoreductase activity"/>
    <property type="evidence" value="ECO:0007669"/>
    <property type="project" value="UniProtKB-KW"/>
</dbReference>
<dbReference type="Proteomes" id="UP000054270">
    <property type="component" value="Unassembled WGS sequence"/>
</dbReference>
<reference evidence="4" key="1">
    <citation type="submission" date="2014-04" db="EMBL/GenBank/DDBJ databases">
        <title>Evolutionary Origins and Diversification of the Mycorrhizal Mutualists.</title>
        <authorList>
            <consortium name="DOE Joint Genome Institute"/>
            <consortium name="Mycorrhizal Genomics Consortium"/>
            <person name="Kohler A."/>
            <person name="Kuo A."/>
            <person name="Nagy L.G."/>
            <person name="Floudas D."/>
            <person name="Copeland A."/>
            <person name="Barry K.W."/>
            <person name="Cichocki N."/>
            <person name="Veneault-Fourrey C."/>
            <person name="LaButti K."/>
            <person name="Lindquist E.A."/>
            <person name="Lipzen A."/>
            <person name="Lundell T."/>
            <person name="Morin E."/>
            <person name="Murat C."/>
            <person name="Riley R."/>
            <person name="Ohm R."/>
            <person name="Sun H."/>
            <person name="Tunlid A."/>
            <person name="Henrissat B."/>
            <person name="Grigoriev I.V."/>
            <person name="Hibbett D.S."/>
            <person name="Martin F."/>
        </authorList>
    </citation>
    <scope>NUCLEOTIDE SEQUENCE [LARGE SCALE GENOMIC DNA]</scope>
    <source>
        <strain evidence="4">FD-334 SS-4</strain>
    </source>
</reference>
<dbReference type="EMBL" id="KN817527">
    <property type="protein sequence ID" value="KJA26688.1"/>
    <property type="molecule type" value="Genomic_DNA"/>
</dbReference>
<keyword evidence="1" id="KW-0560">Oxidoreductase</keyword>
<evidence type="ECO:0000313" key="3">
    <source>
        <dbReference type="EMBL" id="KJA26688.1"/>
    </source>
</evidence>
<organism evidence="3 4">
    <name type="scientific">Hypholoma sublateritium (strain FD-334 SS-4)</name>
    <dbReference type="NCBI Taxonomy" id="945553"/>
    <lineage>
        <taxon>Eukaryota</taxon>
        <taxon>Fungi</taxon>
        <taxon>Dikarya</taxon>
        <taxon>Basidiomycota</taxon>
        <taxon>Agaricomycotina</taxon>
        <taxon>Agaricomycetes</taxon>
        <taxon>Agaricomycetidae</taxon>
        <taxon>Agaricales</taxon>
        <taxon>Agaricineae</taxon>
        <taxon>Strophariaceae</taxon>
        <taxon>Hypholoma</taxon>
    </lineage>
</organism>
<dbReference type="Pfam" id="PF14226">
    <property type="entry name" value="DIOX_N"/>
    <property type="match status" value="1"/>
</dbReference>
<dbReference type="OMA" id="ARCPAHT"/>
<evidence type="ECO:0000256" key="1">
    <source>
        <dbReference type="RuleBase" id="RU003682"/>
    </source>
</evidence>
<dbReference type="PROSITE" id="PS51471">
    <property type="entry name" value="FE2OG_OXY"/>
    <property type="match status" value="1"/>
</dbReference>
<dbReference type="GO" id="GO:0046872">
    <property type="term" value="F:metal ion binding"/>
    <property type="evidence" value="ECO:0007669"/>
    <property type="project" value="UniProtKB-KW"/>
</dbReference>
<keyword evidence="4" id="KW-1185">Reference proteome</keyword>
<evidence type="ECO:0000259" key="2">
    <source>
        <dbReference type="PROSITE" id="PS51471"/>
    </source>
</evidence>
<dbReference type="InterPro" id="IPR026992">
    <property type="entry name" value="DIOX_N"/>
</dbReference>
<dbReference type="PRINTS" id="PR00682">
    <property type="entry name" value="IPNSYNTHASE"/>
</dbReference>